<accession>A0A4Z1BSI5</accession>
<evidence type="ECO:0000313" key="2">
    <source>
        <dbReference type="EMBL" id="TGN40675.1"/>
    </source>
</evidence>
<protein>
    <submittedName>
        <fullName evidence="2">IS3 family transposase</fullName>
    </submittedName>
</protein>
<dbReference type="Proteomes" id="UP000298325">
    <property type="component" value="Unassembled WGS sequence"/>
</dbReference>
<dbReference type="Pfam" id="PF00665">
    <property type="entry name" value="rve"/>
    <property type="match status" value="1"/>
</dbReference>
<dbReference type="PANTHER" id="PTHR46889">
    <property type="entry name" value="TRANSPOSASE INSF FOR INSERTION SEQUENCE IS3B-RELATED"/>
    <property type="match status" value="1"/>
</dbReference>
<dbReference type="InterPro" id="IPR048020">
    <property type="entry name" value="Transpos_IS3"/>
</dbReference>
<dbReference type="PROSITE" id="PS50994">
    <property type="entry name" value="INTEGRASE"/>
    <property type="match status" value="1"/>
</dbReference>
<dbReference type="InterPro" id="IPR025948">
    <property type="entry name" value="HTH-like_dom"/>
</dbReference>
<dbReference type="EMBL" id="SRPF01000002">
    <property type="protein sequence ID" value="TGN40675.1"/>
    <property type="molecule type" value="Genomic_DNA"/>
</dbReference>
<dbReference type="Pfam" id="PF13276">
    <property type="entry name" value="HTH_21"/>
    <property type="match status" value="1"/>
</dbReference>
<dbReference type="PANTHER" id="PTHR46889:SF4">
    <property type="entry name" value="TRANSPOSASE INSO FOR INSERTION SEQUENCE ELEMENT IS911B-RELATED"/>
    <property type="match status" value="1"/>
</dbReference>
<dbReference type="GO" id="GO:0015074">
    <property type="term" value="P:DNA integration"/>
    <property type="evidence" value="ECO:0007669"/>
    <property type="project" value="InterPro"/>
</dbReference>
<name>A0A4Z1BSI5_9GAMM</name>
<dbReference type="InterPro" id="IPR036397">
    <property type="entry name" value="RNaseH_sf"/>
</dbReference>
<evidence type="ECO:0000259" key="1">
    <source>
        <dbReference type="PROSITE" id="PS50994"/>
    </source>
</evidence>
<keyword evidence="3" id="KW-1185">Reference proteome</keyword>
<dbReference type="GO" id="GO:0003676">
    <property type="term" value="F:nucleic acid binding"/>
    <property type="evidence" value="ECO:0007669"/>
    <property type="project" value="InterPro"/>
</dbReference>
<dbReference type="InterPro" id="IPR001584">
    <property type="entry name" value="Integrase_cat-core"/>
</dbReference>
<dbReference type="SUPFAM" id="SSF53098">
    <property type="entry name" value="Ribonuclease H-like"/>
    <property type="match status" value="1"/>
</dbReference>
<proteinExistence type="predicted"/>
<evidence type="ECO:0000313" key="3">
    <source>
        <dbReference type="Proteomes" id="UP000298325"/>
    </source>
</evidence>
<organism evidence="2 3">
    <name type="scientific">Marinobacter confluentis</name>
    <dbReference type="NCBI Taxonomy" id="1697557"/>
    <lineage>
        <taxon>Bacteria</taxon>
        <taxon>Pseudomonadati</taxon>
        <taxon>Pseudomonadota</taxon>
        <taxon>Gammaproteobacteria</taxon>
        <taxon>Pseudomonadales</taxon>
        <taxon>Marinobacteraceae</taxon>
        <taxon>Marinobacter</taxon>
    </lineage>
</organism>
<feature type="domain" description="Integrase catalytic" evidence="1">
    <location>
        <begin position="72"/>
        <end position="237"/>
    </location>
</feature>
<dbReference type="Pfam" id="PF13333">
    <property type="entry name" value="rve_2"/>
    <property type="match status" value="1"/>
</dbReference>
<dbReference type="NCBIfam" id="NF033516">
    <property type="entry name" value="transpos_IS3"/>
    <property type="match status" value="1"/>
</dbReference>
<sequence>MLKIRKIFNDSEGRYGSPKVYQSLRNQGIRVGENRVARLMREWGMKARSYRIYRRLLTRRAVLRAWPNYRLATEKPVAINQQWSSDVTYIKMGRKNVFLAVVLDLFSRRIVGWKLEASLNGELSRGALKQALQLRSPPPGLLLHTDRGTEFRALRMRDMMTRHQIVHSMSRPGYCTDNAEVESFFKSLKGELLHATSFVTLRQLRHHIKQYIERFYNTQRLHSSLGYRAPLEFEGAN</sequence>
<comment type="caution">
    <text evidence="2">The sequence shown here is derived from an EMBL/GenBank/DDBJ whole genome shotgun (WGS) entry which is preliminary data.</text>
</comment>
<dbReference type="InterPro" id="IPR012337">
    <property type="entry name" value="RNaseH-like_sf"/>
</dbReference>
<dbReference type="OrthoDB" id="9810995at2"/>
<reference evidence="2 3" key="1">
    <citation type="submission" date="2019-04" db="EMBL/GenBank/DDBJ databases">
        <authorList>
            <person name="Park S."/>
            <person name="Yoon J.-H."/>
        </authorList>
    </citation>
    <scope>NUCLEOTIDE SEQUENCE [LARGE SCALE GENOMIC DNA]</scope>
    <source>
        <strain evidence="2 3">HJM-18</strain>
    </source>
</reference>
<dbReference type="AlphaFoldDB" id="A0A4Z1BSI5"/>
<dbReference type="Gene3D" id="3.30.420.10">
    <property type="entry name" value="Ribonuclease H-like superfamily/Ribonuclease H"/>
    <property type="match status" value="1"/>
</dbReference>
<dbReference type="InterPro" id="IPR050900">
    <property type="entry name" value="Transposase_IS3/IS150/IS904"/>
</dbReference>
<gene>
    <name evidence="2" type="ORF">E5Q11_10570</name>
</gene>